<organism evidence="2 3">
    <name type="scientific">Spirosoma pollinicola</name>
    <dbReference type="NCBI Taxonomy" id="2057025"/>
    <lineage>
        <taxon>Bacteria</taxon>
        <taxon>Pseudomonadati</taxon>
        <taxon>Bacteroidota</taxon>
        <taxon>Cytophagia</taxon>
        <taxon>Cytophagales</taxon>
        <taxon>Cytophagaceae</taxon>
        <taxon>Spirosoma</taxon>
    </lineage>
</organism>
<proteinExistence type="predicted"/>
<dbReference type="Proteomes" id="UP000232883">
    <property type="component" value="Chromosome"/>
</dbReference>
<protein>
    <recommendedName>
        <fullName evidence="4">Peptidase M50 domain-containing protein</fullName>
    </recommendedName>
</protein>
<feature type="transmembrane region" description="Helical" evidence="1">
    <location>
        <begin position="139"/>
        <end position="157"/>
    </location>
</feature>
<keyword evidence="1" id="KW-0472">Membrane</keyword>
<gene>
    <name evidence="2" type="ORF">CWM47_37245</name>
</gene>
<evidence type="ECO:0008006" key="4">
    <source>
        <dbReference type="Google" id="ProtNLM"/>
    </source>
</evidence>
<sequence>MAVFLTFFLHGFAHWLVGKYLGEEITINFNPAHTIDQAYGQEGNQLPIILAGPVFTLLQAIYFFYVMKRGRDTILYPFLLAPVMMRVLAGIMNFVNPNDEGLVSLSVGLGLFTLPVLTCIFLLYLVFKTSVSYQMEIKFNLQIIALVLVISLFLILLNQYSVR</sequence>
<feature type="transmembrane region" description="Helical" evidence="1">
    <location>
        <begin position="74"/>
        <end position="95"/>
    </location>
</feature>
<evidence type="ECO:0000313" key="3">
    <source>
        <dbReference type="Proteomes" id="UP000232883"/>
    </source>
</evidence>
<keyword evidence="1" id="KW-0812">Transmembrane</keyword>
<feature type="transmembrane region" description="Helical" evidence="1">
    <location>
        <begin position="101"/>
        <end position="127"/>
    </location>
</feature>
<dbReference type="KEGG" id="spir:CWM47_37245"/>
<feature type="transmembrane region" description="Helical" evidence="1">
    <location>
        <begin position="46"/>
        <end position="67"/>
    </location>
</feature>
<keyword evidence="1" id="KW-1133">Transmembrane helix</keyword>
<name>A0A2K8ZAV9_9BACT</name>
<keyword evidence="3" id="KW-1185">Reference proteome</keyword>
<dbReference type="AlphaFoldDB" id="A0A2K8ZAV9"/>
<reference evidence="2 3" key="1">
    <citation type="submission" date="2017-11" db="EMBL/GenBank/DDBJ databases">
        <title>Taxonomic description and genome sequences of Spirosoma HA7 sp. nov., isolated from pollen microhabitat of Corylus avellana.</title>
        <authorList>
            <person name="Ambika Manirajan B."/>
            <person name="Suarez C."/>
            <person name="Ratering S."/>
            <person name="Geissler-Plaum R."/>
            <person name="Cardinale M."/>
            <person name="Sylvia S."/>
        </authorList>
    </citation>
    <scope>NUCLEOTIDE SEQUENCE [LARGE SCALE GENOMIC DNA]</scope>
    <source>
        <strain evidence="2 3">HA7</strain>
    </source>
</reference>
<evidence type="ECO:0000313" key="2">
    <source>
        <dbReference type="EMBL" id="AUD06980.1"/>
    </source>
</evidence>
<evidence type="ECO:0000256" key="1">
    <source>
        <dbReference type="SAM" id="Phobius"/>
    </source>
</evidence>
<accession>A0A2K8ZAV9</accession>
<dbReference type="EMBL" id="CP025096">
    <property type="protein sequence ID" value="AUD06980.1"/>
    <property type="molecule type" value="Genomic_DNA"/>
</dbReference>